<dbReference type="PANTHER" id="PTHR47372">
    <property type="entry name" value="DAUER UP-REGULATED-RELATED"/>
    <property type="match status" value="1"/>
</dbReference>
<sequence>MAVNSMAKNLIFNLSKSFPQSPSALSPRYSSRKVSRVCFNTSASKYSEGRNAPEDHRDSRTDWAYDDKKWRNEGSVDANNRGKDPAEEMIDRTKDYTHETKERTKSAAEEAKEGTNRAAKTAESAKEKAKQYAYETKEKTKHVAGSVAEKAKEGTYKVAETAASAKEKAKEMKEKTEDVAETVADKVKEGTSKVAETAKDKLKGEWGAAKETGKKIKETVVGSTSSDSDDEVEVVHEKVVDDYVEVVEVLDEKGNVVDVRRRIRKPEDDDVKKC</sequence>
<dbReference type="Gene3D" id="1.10.287.700">
    <property type="entry name" value="Helix hairpin bin"/>
    <property type="match status" value="1"/>
</dbReference>
<feature type="region of interest" description="Disordered" evidence="1">
    <location>
        <begin position="43"/>
        <end position="159"/>
    </location>
</feature>
<comment type="caution">
    <text evidence="2">The sequence shown here is derived from an EMBL/GenBank/DDBJ whole genome shotgun (WGS) entry which is preliminary data.</text>
</comment>
<feature type="compositionally biased region" description="Basic and acidic residues" evidence="1">
    <location>
        <begin position="47"/>
        <end position="115"/>
    </location>
</feature>
<evidence type="ECO:0000313" key="3">
    <source>
        <dbReference type="Proteomes" id="UP001054821"/>
    </source>
</evidence>
<dbReference type="AlphaFoldDB" id="A0AAD4Z390"/>
<feature type="compositionally biased region" description="Basic and acidic residues" evidence="1">
    <location>
        <begin position="123"/>
        <end position="138"/>
    </location>
</feature>
<dbReference type="Proteomes" id="UP001054821">
    <property type="component" value="Chromosome 4"/>
</dbReference>
<proteinExistence type="predicted"/>
<gene>
    <name evidence="2" type="ORF">L3X38_021336</name>
</gene>
<evidence type="ECO:0000256" key="1">
    <source>
        <dbReference type="SAM" id="MobiDB-lite"/>
    </source>
</evidence>
<name>A0AAD4Z390_PRUDU</name>
<keyword evidence="3" id="KW-1185">Reference proteome</keyword>
<protein>
    <submittedName>
        <fullName evidence="2">Uncharacterized protein</fullName>
    </submittedName>
</protein>
<dbReference type="EMBL" id="JAJFAZ020000004">
    <property type="protein sequence ID" value="KAI5331210.1"/>
    <property type="molecule type" value="Genomic_DNA"/>
</dbReference>
<evidence type="ECO:0000313" key="2">
    <source>
        <dbReference type="EMBL" id="KAI5331210.1"/>
    </source>
</evidence>
<organism evidence="2 3">
    <name type="scientific">Prunus dulcis</name>
    <name type="common">Almond</name>
    <name type="synonym">Amygdalus dulcis</name>
    <dbReference type="NCBI Taxonomy" id="3755"/>
    <lineage>
        <taxon>Eukaryota</taxon>
        <taxon>Viridiplantae</taxon>
        <taxon>Streptophyta</taxon>
        <taxon>Embryophyta</taxon>
        <taxon>Tracheophyta</taxon>
        <taxon>Spermatophyta</taxon>
        <taxon>Magnoliopsida</taxon>
        <taxon>eudicotyledons</taxon>
        <taxon>Gunneridae</taxon>
        <taxon>Pentapetalae</taxon>
        <taxon>rosids</taxon>
        <taxon>fabids</taxon>
        <taxon>Rosales</taxon>
        <taxon>Rosaceae</taxon>
        <taxon>Amygdaloideae</taxon>
        <taxon>Amygdaleae</taxon>
        <taxon>Prunus</taxon>
    </lineage>
</organism>
<dbReference type="PANTHER" id="PTHR47372:SF24">
    <property type="entry name" value="LATE EMBRYOGENESIS ABUNDANT PROTEIN (LEA) FAMILY PROTEIN"/>
    <property type="match status" value="1"/>
</dbReference>
<reference evidence="2 3" key="1">
    <citation type="journal article" date="2022" name="G3 (Bethesda)">
        <title>Whole-genome sequence and methylome profiling of the almond [Prunus dulcis (Mill.) D.A. Webb] cultivar 'Nonpareil'.</title>
        <authorList>
            <person name="D'Amico-Willman K.M."/>
            <person name="Ouma W.Z."/>
            <person name="Meulia T."/>
            <person name="Sideli G.M."/>
            <person name="Gradziel T.M."/>
            <person name="Fresnedo-Ramirez J."/>
        </authorList>
    </citation>
    <scope>NUCLEOTIDE SEQUENCE [LARGE SCALE GENOMIC DNA]</scope>
    <source>
        <strain evidence="2">Clone GOH B32 T37-40</strain>
    </source>
</reference>
<accession>A0AAD4Z390</accession>